<dbReference type="AlphaFoldDB" id="A0A1S3CYP1"/>
<name>A0A1S3CYP1_DIACI</name>
<dbReference type="PANTHER" id="PTHR31996:SF2">
    <property type="entry name" value="COILED-COIL DOMAIN-CONTAINING PROTEIN 115"/>
    <property type="match status" value="1"/>
</dbReference>
<evidence type="ECO:0000313" key="3">
    <source>
        <dbReference type="Proteomes" id="UP000079169"/>
    </source>
</evidence>
<organism evidence="3 4">
    <name type="scientific">Diaphorina citri</name>
    <name type="common">Asian citrus psyllid</name>
    <dbReference type="NCBI Taxonomy" id="121845"/>
    <lineage>
        <taxon>Eukaryota</taxon>
        <taxon>Metazoa</taxon>
        <taxon>Ecdysozoa</taxon>
        <taxon>Arthropoda</taxon>
        <taxon>Hexapoda</taxon>
        <taxon>Insecta</taxon>
        <taxon>Pterygota</taxon>
        <taxon>Neoptera</taxon>
        <taxon>Paraneoptera</taxon>
        <taxon>Hemiptera</taxon>
        <taxon>Sternorrhyncha</taxon>
        <taxon>Psylloidea</taxon>
        <taxon>Psyllidae</taxon>
        <taxon>Diaphorininae</taxon>
        <taxon>Diaphorina</taxon>
    </lineage>
</organism>
<proteinExistence type="predicted"/>
<dbReference type="KEGG" id="dci:103507818"/>
<evidence type="ECO:0000256" key="1">
    <source>
        <dbReference type="ARBA" id="ARBA00093634"/>
    </source>
</evidence>
<protein>
    <recommendedName>
        <fullName evidence="1">Vacuolar ATPase assembly protein VMA22</fullName>
    </recommendedName>
</protein>
<dbReference type="STRING" id="121845.A0A1S3CYP1"/>
<evidence type="ECO:0000256" key="2">
    <source>
        <dbReference type="SAM" id="MobiDB-lite"/>
    </source>
</evidence>
<dbReference type="Pfam" id="PF21730">
    <property type="entry name" value="Vma22_CCDC115"/>
    <property type="match status" value="1"/>
</dbReference>
<reference evidence="4" key="1">
    <citation type="submission" date="2025-08" db="UniProtKB">
        <authorList>
            <consortium name="RefSeq"/>
        </authorList>
    </citation>
    <scope>IDENTIFICATION</scope>
</reference>
<gene>
    <name evidence="4" type="primary">LOC103507818</name>
</gene>
<dbReference type="InterPro" id="IPR040357">
    <property type="entry name" value="Vma22/CCDC115"/>
</dbReference>
<evidence type="ECO:0000313" key="4">
    <source>
        <dbReference type="RefSeq" id="XP_026678402.1"/>
    </source>
</evidence>
<feature type="region of interest" description="Disordered" evidence="2">
    <location>
        <begin position="82"/>
        <end position="110"/>
    </location>
</feature>
<dbReference type="PANTHER" id="PTHR31996">
    <property type="entry name" value="COILED-COIL DOMAIN-CONTAINING PROTEIN 115"/>
    <property type="match status" value="1"/>
</dbReference>
<sequence>MKFNKDKKDELFIERLELMNSYITQKYQLETLIKSGCLHLAKTRYVDRRPNYISTLQLPTSDSDKETKALYNVKLVEDDTVKDSEKENVNNSNKKETKKSSENKHEGSHFELIKQEDVKENPLRWFGVLVSQSLRSAQTDFQRCISLSVQIANVQLKLKKLEDKLKEER</sequence>
<dbReference type="RefSeq" id="XP_026678402.1">
    <property type="nucleotide sequence ID" value="XM_026822601.1"/>
</dbReference>
<dbReference type="GO" id="GO:0051082">
    <property type="term" value="F:unfolded protein binding"/>
    <property type="evidence" value="ECO:0007669"/>
    <property type="project" value="TreeGrafter"/>
</dbReference>
<dbReference type="OMA" id="YFMDQLE"/>
<dbReference type="Gene3D" id="1.10.287.3240">
    <property type="match status" value="1"/>
</dbReference>
<keyword evidence="3" id="KW-1185">Reference proteome</keyword>
<dbReference type="GeneID" id="103507818"/>
<dbReference type="PaxDb" id="121845-A0A1S3CYP1"/>
<accession>A0A1S3CYP1</accession>
<dbReference type="Proteomes" id="UP000079169">
    <property type="component" value="Unplaced"/>
</dbReference>
<dbReference type="GO" id="GO:0070072">
    <property type="term" value="P:vacuolar proton-transporting V-type ATPase complex assembly"/>
    <property type="evidence" value="ECO:0007669"/>
    <property type="project" value="InterPro"/>
</dbReference>